<dbReference type="Pfam" id="PF00557">
    <property type="entry name" value="Peptidase_M24"/>
    <property type="match status" value="1"/>
</dbReference>
<evidence type="ECO:0000256" key="10">
    <source>
        <dbReference type="ARBA" id="ARBA00069363"/>
    </source>
</evidence>
<dbReference type="InterPro" id="IPR052433">
    <property type="entry name" value="X-Pro_dipept-like"/>
</dbReference>
<dbReference type="PATRIC" id="fig|1048808.3.peg.214"/>
<evidence type="ECO:0000256" key="9">
    <source>
        <dbReference type="ARBA" id="ARBA00023211"/>
    </source>
</evidence>
<dbReference type="InterPro" id="IPR029149">
    <property type="entry name" value="Creatin/AminoP/Spt16_N"/>
</dbReference>
<dbReference type="CDD" id="cd01087">
    <property type="entry name" value="Prolidase"/>
    <property type="match status" value="1"/>
</dbReference>
<feature type="domain" description="Aminopeptidase P N-terminal" evidence="13">
    <location>
        <begin position="12"/>
        <end position="146"/>
    </location>
</feature>
<comment type="similarity">
    <text evidence="3">Belongs to the peptidase M24B family.</text>
</comment>
<evidence type="ECO:0000256" key="7">
    <source>
        <dbReference type="ARBA" id="ARBA00022801"/>
    </source>
</evidence>
<evidence type="ECO:0000313" key="14">
    <source>
        <dbReference type="EMBL" id="EGV52771.1"/>
    </source>
</evidence>
<evidence type="ECO:0000256" key="4">
    <source>
        <dbReference type="ARBA" id="ARBA00012574"/>
    </source>
</evidence>
<dbReference type="PANTHER" id="PTHR43226:SF4">
    <property type="entry name" value="XAA-PRO AMINOPEPTIDASE 3"/>
    <property type="match status" value="1"/>
</dbReference>
<reference evidence="14" key="1">
    <citation type="journal article" date="2011" name="ISME J.">
        <title>The endosymbionts of the deep-sea tubeworms Riftia pachyptila and Tevnia jerichonana share an identical physiology as revealed by proteogenomic analyses.</title>
        <authorList>
            <person name="Gardebrecht A."/>
            <person name="Markert S."/>
            <person name="Felbeck H."/>
            <person name="Thuermer A."/>
            <person name="Albrecht D."/>
            <person name="Wollherr A."/>
            <person name="Kabisch J."/>
            <person name="Lehmann R."/>
            <person name="Daniel R."/>
            <person name="Liesegang H."/>
            <person name="Hecker M."/>
            <person name="Sievert S.M."/>
            <person name="Schweder T."/>
        </authorList>
    </citation>
    <scope>NUCLEOTIDE SEQUENCE [LARGE SCALE GENOMIC DNA]</scope>
</reference>
<keyword evidence="8" id="KW-0482">Metalloprotease</keyword>
<keyword evidence="5" id="KW-0645">Protease</keyword>
<evidence type="ECO:0000256" key="11">
    <source>
        <dbReference type="ARBA" id="ARBA00075356"/>
    </source>
</evidence>
<dbReference type="GO" id="GO:0070006">
    <property type="term" value="F:metalloaminopeptidase activity"/>
    <property type="evidence" value="ECO:0007669"/>
    <property type="project" value="InterPro"/>
</dbReference>
<accession>G2D9I7</accession>
<keyword evidence="9" id="KW-0464">Manganese</keyword>
<keyword evidence="15" id="KW-1185">Reference proteome</keyword>
<dbReference type="InterPro" id="IPR000994">
    <property type="entry name" value="Pept_M24"/>
</dbReference>
<comment type="catalytic activity">
    <reaction evidence="1">
        <text>Release of any N-terminal amino acid, including proline, that is linked to proline, even from a dipeptide or tripeptide.</text>
        <dbReference type="EC" id="3.4.11.9"/>
    </reaction>
</comment>
<dbReference type="Pfam" id="PF05195">
    <property type="entry name" value="AMP_N"/>
    <property type="match status" value="1"/>
</dbReference>
<evidence type="ECO:0000256" key="6">
    <source>
        <dbReference type="ARBA" id="ARBA00022723"/>
    </source>
</evidence>
<evidence type="ECO:0000256" key="2">
    <source>
        <dbReference type="ARBA" id="ARBA00001936"/>
    </source>
</evidence>
<dbReference type="PANTHER" id="PTHR43226">
    <property type="entry name" value="XAA-PRO AMINOPEPTIDASE 3"/>
    <property type="match status" value="1"/>
</dbReference>
<dbReference type="EC" id="3.4.11.9" evidence="4"/>
<dbReference type="InterPro" id="IPR036005">
    <property type="entry name" value="Creatinase/aminopeptidase-like"/>
</dbReference>
<comment type="cofactor">
    <cofactor evidence="2">
        <name>Mn(2+)</name>
        <dbReference type="ChEBI" id="CHEBI:29035"/>
    </cofactor>
</comment>
<dbReference type="SUPFAM" id="SSF55920">
    <property type="entry name" value="Creatinase/aminopeptidase"/>
    <property type="match status" value="1"/>
</dbReference>
<dbReference type="GO" id="GO:0030145">
    <property type="term" value="F:manganese ion binding"/>
    <property type="evidence" value="ECO:0007669"/>
    <property type="project" value="InterPro"/>
</dbReference>
<sequence length="446" mass="50509">MRSYARKRRHRMRPAEFKRRRKQLMRMMGAGSIAILPTAPESVRNRDVHFPYRADSDFYYLTGFPEPEAVVVLIPGRKQAEYILFCRERDPKKEQWDGSRAGQEGAVETYGADDSFPIGDLDDILPRMLEQCERVFYSMGCNAELDQRLSSWISRIRCQSRSGLQGPLEIVALDHYLHDIRLYKSRSEIKAMRDAARISARGHKRLMQRCRPGLREYQLEAEFIAVCGDAGARYQAYPPIVGGGDNACVLHYIDNQDPLKEGDLVLIDAGCELDYYASDITRSYPVNGVFSKPQRQLYELVLAAQKAAIAQVKPGNSWEAPHQAAVRAITRGLVKLGLLKGTPAKLIREEKYKKFYPHKTGHWLGMDVHDVGDYKVDGEWRLLEPGMALTIEPGLYIPANSSGVAKKWWGIGIRIEDDLVVTKGGHEILSKDAPKEIDEIEALMAE</sequence>
<dbReference type="EMBL" id="AFOC01000003">
    <property type="protein sequence ID" value="EGV52771.1"/>
    <property type="molecule type" value="Genomic_DNA"/>
</dbReference>
<gene>
    <name evidence="14" type="primary">pepP</name>
    <name evidence="14" type="ORF">Rifp1Sym_ac00580</name>
</gene>
<evidence type="ECO:0000256" key="12">
    <source>
        <dbReference type="ARBA" id="ARBA00081411"/>
    </source>
</evidence>
<proteinExistence type="inferred from homology"/>
<dbReference type="Gene3D" id="3.90.230.10">
    <property type="entry name" value="Creatinase/methionine aminopeptidase superfamily"/>
    <property type="match status" value="1"/>
</dbReference>
<evidence type="ECO:0000256" key="1">
    <source>
        <dbReference type="ARBA" id="ARBA00001424"/>
    </source>
</evidence>
<comment type="caution">
    <text evidence="14">The sequence shown here is derived from an EMBL/GenBank/DDBJ whole genome shotgun (WGS) entry which is preliminary data.</text>
</comment>
<evidence type="ECO:0000259" key="13">
    <source>
        <dbReference type="SMART" id="SM01011"/>
    </source>
</evidence>
<evidence type="ECO:0000256" key="3">
    <source>
        <dbReference type="ARBA" id="ARBA00008766"/>
    </source>
</evidence>
<organism evidence="14 15">
    <name type="scientific">endosymbiont of Riftia pachyptila</name>
    <name type="common">vent Ph05</name>
    <dbReference type="NCBI Taxonomy" id="1048808"/>
    <lineage>
        <taxon>Bacteria</taxon>
        <taxon>Pseudomonadati</taxon>
        <taxon>Pseudomonadota</taxon>
        <taxon>Gammaproteobacteria</taxon>
        <taxon>sulfur-oxidizing symbionts</taxon>
    </lineage>
</organism>
<evidence type="ECO:0000256" key="5">
    <source>
        <dbReference type="ARBA" id="ARBA00022670"/>
    </source>
</evidence>
<keyword evidence="6" id="KW-0479">Metal-binding</keyword>
<dbReference type="GO" id="GO:0006508">
    <property type="term" value="P:proteolysis"/>
    <property type="evidence" value="ECO:0007669"/>
    <property type="project" value="UniProtKB-KW"/>
</dbReference>
<evidence type="ECO:0000313" key="15">
    <source>
        <dbReference type="Proteomes" id="UP000004491"/>
    </source>
</evidence>
<dbReference type="Gene3D" id="3.40.350.10">
    <property type="entry name" value="Creatinase/prolidase N-terminal domain"/>
    <property type="match status" value="1"/>
</dbReference>
<keyword evidence="7 14" id="KW-0378">Hydrolase</keyword>
<dbReference type="SUPFAM" id="SSF53092">
    <property type="entry name" value="Creatinase/prolidase N-terminal domain"/>
    <property type="match status" value="1"/>
</dbReference>
<dbReference type="SMART" id="SM01011">
    <property type="entry name" value="AMP_N"/>
    <property type="match status" value="1"/>
</dbReference>
<keyword evidence="14" id="KW-0031">Aminopeptidase</keyword>
<dbReference type="Proteomes" id="UP000004491">
    <property type="component" value="Unassembled WGS sequence"/>
</dbReference>
<dbReference type="FunFam" id="3.90.230.10:FF:000002">
    <property type="entry name" value="Xaa-Pro aminopeptidase 3"/>
    <property type="match status" value="1"/>
</dbReference>
<protein>
    <recommendedName>
        <fullName evidence="10">Xaa-Pro aminopeptidase</fullName>
        <ecNumber evidence="4">3.4.11.9</ecNumber>
    </recommendedName>
    <alternativeName>
        <fullName evidence="11">Aminopeptidase P II</fullName>
    </alternativeName>
    <alternativeName>
        <fullName evidence="12">X-Pro aminopeptidase</fullName>
    </alternativeName>
</protein>
<dbReference type="InterPro" id="IPR007865">
    <property type="entry name" value="Aminopep_P_N"/>
</dbReference>
<dbReference type="AlphaFoldDB" id="G2D9I7"/>
<name>G2D9I7_9GAMM</name>
<dbReference type="GO" id="GO:0005829">
    <property type="term" value="C:cytosol"/>
    <property type="evidence" value="ECO:0007669"/>
    <property type="project" value="TreeGrafter"/>
</dbReference>
<evidence type="ECO:0000256" key="8">
    <source>
        <dbReference type="ARBA" id="ARBA00023049"/>
    </source>
</evidence>